<sequence length="42" mass="4531">MRVTLTATARGPRLDVHPQNCRAEGDQPGTYLFKATAEATAD</sequence>
<evidence type="ECO:0000256" key="1">
    <source>
        <dbReference type="SAM" id="MobiDB-lite"/>
    </source>
</evidence>
<accession>A0ABW4FWL1</accession>
<keyword evidence="3" id="KW-1185">Reference proteome</keyword>
<feature type="region of interest" description="Disordered" evidence="1">
    <location>
        <begin position="1"/>
        <end position="27"/>
    </location>
</feature>
<dbReference type="Proteomes" id="UP001597145">
    <property type="component" value="Unassembled WGS sequence"/>
</dbReference>
<organism evidence="2 3">
    <name type="scientific">Pseudonocardia aurantiaca</name>
    <dbReference type="NCBI Taxonomy" id="75290"/>
    <lineage>
        <taxon>Bacteria</taxon>
        <taxon>Bacillati</taxon>
        <taxon>Actinomycetota</taxon>
        <taxon>Actinomycetes</taxon>
        <taxon>Pseudonocardiales</taxon>
        <taxon>Pseudonocardiaceae</taxon>
        <taxon>Pseudonocardia</taxon>
    </lineage>
</organism>
<dbReference type="EMBL" id="JBHUCP010000028">
    <property type="protein sequence ID" value="MFD1534026.1"/>
    <property type="molecule type" value="Genomic_DNA"/>
</dbReference>
<protein>
    <submittedName>
        <fullName evidence="2">Uncharacterized protein</fullName>
    </submittedName>
</protein>
<evidence type="ECO:0000313" key="2">
    <source>
        <dbReference type="EMBL" id="MFD1534026.1"/>
    </source>
</evidence>
<proteinExistence type="predicted"/>
<comment type="caution">
    <text evidence="2">The sequence shown here is derived from an EMBL/GenBank/DDBJ whole genome shotgun (WGS) entry which is preliminary data.</text>
</comment>
<evidence type="ECO:0000313" key="3">
    <source>
        <dbReference type="Proteomes" id="UP001597145"/>
    </source>
</evidence>
<gene>
    <name evidence="2" type="ORF">ACFSCY_31865</name>
</gene>
<dbReference type="RefSeq" id="WP_343973902.1">
    <property type="nucleotide sequence ID" value="NZ_BAAAJG010000005.1"/>
</dbReference>
<reference evidence="3" key="1">
    <citation type="journal article" date="2019" name="Int. J. Syst. Evol. Microbiol.">
        <title>The Global Catalogue of Microorganisms (GCM) 10K type strain sequencing project: providing services to taxonomists for standard genome sequencing and annotation.</title>
        <authorList>
            <consortium name="The Broad Institute Genomics Platform"/>
            <consortium name="The Broad Institute Genome Sequencing Center for Infectious Disease"/>
            <person name="Wu L."/>
            <person name="Ma J."/>
        </authorList>
    </citation>
    <scope>NUCLEOTIDE SEQUENCE [LARGE SCALE GENOMIC DNA]</scope>
    <source>
        <strain evidence="3">JCM 12165</strain>
    </source>
</reference>
<name>A0ABW4FWL1_9PSEU</name>